<dbReference type="AlphaFoldDB" id="A0A3E2WD28"/>
<proteinExistence type="predicted"/>
<evidence type="ECO:0000313" key="1">
    <source>
        <dbReference type="EMBL" id="RGC23834.1"/>
    </source>
</evidence>
<accession>A0A3E2WD28</accession>
<evidence type="ECO:0008006" key="3">
    <source>
        <dbReference type="Google" id="ProtNLM"/>
    </source>
</evidence>
<dbReference type="RefSeq" id="WP_025654775.1">
    <property type="nucleotide sequence ID" value="NZ_QVIA01000041.1"/>
</dbReference>
<name>A0A3E2WD28_9FIRM</name>
<comment type="caution">
    <text evidence="1">The sequence shown here is derived from an EMBL/GenBank/DDBJ whole genome shotgun (WGS) entry which is preliminary data.</text>
</comment>
<protein>
    <recommendedName>
        <fullName evidence="3">Phage gp6-like head-tail connector protein</fullName>
    </recommendedName>
</protein>
<dbReference type="EMBL" id="QVIA01000041">
    <property type="protein sequence ID" value="RGC23834.1"/>
    <property type="molecule type" value="Genomic_DNA"/>
</dbReference>
<reference evidence="1 2" key="1">
    <citation type="submission" date="2018-08" db="EMBL/GenBank/DDBJ databases">
        <title>A genome reference for cultivated species of the human gut microbiota.</title>
        <authorList>
            <person name="Zou Y."/>
            <person name="Xue W."/>
            <person name="Luo G."/>
        </authorList>
    </citation>
    <scope>NUCLEOTIDE SEQUENCE [LARGE SCALE GENOMIC DNA]</scope>
    <source>
        <strain evidence="1 2">AF19-21</strain>
    </source>
</reference>
<organism evidence="1 2">
    <name type="scientific">Hungatella hathewayi</name>
    <dbReference type="NCBI Taxonomy" id="154046"/>
    <lineage>
        <taxon>Bacteria</taxon>
        <taxon>Bacillati</taxon>
        <taxon>Bacillota</taxon>
        <taxon>Clostridia</taxon>
        <taxon>Lachnospirales</taxon>
        <taxon>Lachnospiraceae</taxon>
        <taxon>Hungatella</taxon>
    </lineage>
</organism>
<gene>
    <name evidence="1" type="ORF">DWX41_21940</name>
</gene>
<dbReference type="Proteomes" id="UP000261111">
    <property type="component" value="Unassembled WGS sequence"/>
</dbReference>
<sequence>MEKSVLPLLKARLGISTDVRDPLLNAIISGIGSDCENTYGITLEEGKPEHILFVLDWATWKYQHPEDGTTPRSIQFRLKNLIIGKVGVSNEQSDVG</sequence>
<evidence type="ECO:0000313" key="2">
    <source>
        <dbReference type="Proteomes" id="UP000261111"/>
    </source>
</evidence>